<dbReference type="AlphaFoldDB" id="W7RWV7"/>
<name>W7RWV7_LYSSH</name>
<protein>
    <submittedName>
        <fullName evidence="2">Uncharacterized protein</fullName>
    </submittedName>
</protein>
<proteinExistence type="predicted"/>
<gene>
    <name evidence="2" type="ORF">P799_01005</name>
</gene>
<keyword evidence="1" id="KW-0472">Membrane</keyword>
<sequence>MMIGGLGGVFIQEMVVFTYWTVVYAVNYKPKK</sequence>
<keyword evidence="1" id="KW-0812">Transmembrane</keyword>
<dbReference type="HOGENOM" id="CLU_3390128_0_0_9"/>
<comment type="caution">
    <text evidence="2">The sequence shown here is derived from an EMBL/GenBank/DDBJ whole genome shotgun (WGS) entry which is preliminary data.</text>
</comment>
<reference evidence="2 3" key="1">
    <citation type="journal article" date="2015" name="Stand. Genomic Sci.">
        <title>Genome sequence and description of the mosquitocidal and heavy metal tolerant strain Lysinibacillus sphaericus CBAM5.</title>
        <authorList>
            <person name="Pena-Montenegro T.D."/>
            <person name="Lozano L."/>
            <person name="Dussan J."/>
        </authorList>
    </citation>
    <scope>NUCLEOTIDE SEQUENCE [LARGE SCALE GENOMIC DNA]</scope>
    <source>
        <strain evidence="2">CBAM5</strain>
    </source>
</reference>
<feature type="transmembrane region" description="Helical" evidence="1">
    <location>
        <begin position="6"/>
        <end position="26"/>
    </location>
</feature>
<dbReference type="EMBL" id="AYKQ01000006">
    <property type="protein sequence ID" value="EWH35079.1"/>
    <property type="molecule type" value="Genomic_DNA"/>
</dbReference>
<accession>W7RWV7</accession>
<keyword evidence="1" id="KW-1133">Transmembrane helix</keyword>
<evidence type="ECO:0000313" key="3">
    <source>
        <dbReference type="Proteomes" id="UP000023555"/>
    </source>
</evidence>
<organism evidence="2 3">
    <name type="scientific">Lysinibacillus sphaericus CBAM5</name>
    <dbReference type="NCBI Taxonomy" id="1400869"/>
    <lineage>
        <taxon>Bacteria</taxon>
        <taxon>Bacillati</taxon>
        <taxon>Bacillota</taxon>
        <taxon>Bacilli</taxon>
        <taxon>Bacillales</taxon>
        <taxon>Bacillaceae</taxon>
        <taxon>Lysinibacillus</taxon>
    </lineage>
</organism>
<dbReference type="Proteomes" id="UP000023555">
    <property type="component" value="Unassembled WGS sequence"/>
</dbReference>
<evidence type="ECO:0000256" key="1">
    <source>
        <dbReference type="SAM" id="Phobius"/>
    </source>
</evidence>
<evidence type="ECO:0000313" key="2">
    <source>
        <dbReference type="EMBL" id="EWH35079.1"/>
    </source>
</evidence>